<evidence type="ECO:0000313" key="2">
    <source>
        <dbReference type="EMBL" id="MBB3104240.1"/>
    </source>
</evidence>
<dbReference type="EMBL" id="JACHXI010000013">
    <property type="protein sequence ID" value="MBB3104240.1"/>
    <property type="molecule type" value="Genomic_DNA"/>
</dbReference>
<organism evidence="2 3">
    <name type="scientific">Azomonas macrocytogenes</name>
    <name type="common">Azotobacter macrocytogenes</name>
    <dbReference type="NCBI Taxonomy" id="69962"/>
    <lineage>
        <taxon>Bacteria</taxon>
        <taxon>Pseudomonadati</taxon>
        <taxon>Pseudomonadota</taxon>
        <taxon>Gammaproteobacteria</taxon>
        <taxon>Pseudomonadales</taxon>
        <taxon>Pseudomonadaceae</taxon>
        <taxon>Azomonas</taxon>
    </lineage>
</organism>
<sequence>MKEPFISLCCVTLLLLGIPAPGLSETPSSPLPPGWQAEHFEPVGYTDVDGRPAFKMTIKEKNGRWYLFAAHIFHSGLTVLDVTDPWHPRPIRFLPEDESTFTLQVDQANDILITSLEKNFLDPRAEGKPFKEGVVIWDIQDPENPRRLGQFETGGTGTHRNFYAGGRYMHLAAGMPGYKGNIYVIVDISDPANPVEAGRWWVKGQHEAGGETLGLGADSDPVNHGHENPHDHGLCATDADISLHGPPYIVGDRAYLPYGSAGLVILDIGNVKKPRQLGRLDFSPPFNSKFGVHSVLPFKGETLAYANSESVTYEKGPLHHSSLVDISNPLKPTLLGLLPEPVPPKGAPYKDFFEKGGWRGPHNINHLQHNPDVEKQQDLLYVAHFNAGLRAYDISNPRLPREVGFFMAPEPTERIGYLPHGKLVLQAEDVLVDRRGYAYVSHKNQGIWIVRYTGPRVSLPGQ</sequence>
<feature type="signal peptide" evidence="1">
    <location>
        <begin position="1"/>
        <end position="24"/>
    </location>
</feature>
<dbReference type="Proteomes" id="UP000549250">
    <property type="component" value="Unassembled WGS sequence"/>
</dbReference>
<feature type="chain" id="PRO_5033004170" evidence="1">
    <location>
        <begin position="25"/>
        <end position="462"/>
    </location>
</feature>
<comment type="caution">
    <text evidence="2">The sequence shown here is derived from an EMBL/GenBank/DDBJ whole genome shotgun (WGS) entry which is preliminary data.</text>
</comment>
<reference evidence="2 3" key="1">
    <citation type="submission" date="2020-08" db="EMBL/GenBank/DDBJ databases">
        <title>Genomic Encyclopedia of Type Strains, Phase III (KMG-III): the genomes of soil and plant-associated and newly described type strains.</title>
        <authorList>
            <person name="Whitman W."/>
        </authorList>
    </citation>
    <scope>NUCLEOTIDE SEQUENCE [LARGE SCALE GENOMIC DNA]</scope>
    <source>
        <strain evidence="2 3">CECT 4462</strain>
    </source>
</reference>
<accession>A0A839T5Z1</accession>
<dbReference type="InterPro" id="IPR013211">
    <property type="entry name" value="LVIVD"/>
</dbReference>
<gene>
    <name evidence="2" type="ORF">FHR87_002655</name>
</gene>
<proteinExistence type="predicted"/>
<evidence type="ECO:0000256" key="1">
    <source>
        <dbReference type="SAM" id="SignalP"/>
    </source>
</evidence>
<keyword evidence="3" id="KW-1185">Reference proteome</keyword>
<dbReference type="Pfam" id="PF08309">
    <property type="entry name" value="LVIVD"/>
    <property type="match status" value="4"/>
</dbReference>
<evidence type="ECO:0000313" key="3">
    <source>
        <dbReference type="Proteomes" id="UP000549250"/>
    </source>
</evidence>
<keyword evidence="1" id="KW-0732">Signal</keyword>
<dbReference type="RefSeq" id="WP_183167127.1">
    <property type="nucleotide sequence ID" value="NZ_JACHXI010000013.1"/>
</dbReference>
<name>A0A839T5Z1_AZOMA</name>
<dbReference type="AlphaFoldDB" id="A0A839T5Z1"/>
<protein>
    <submittedName>
        <fullName evidence="2">Uncharacterized protein</fullName>
    </submittedName>
</protein>